<keyword evidence="1" id="KW-0547">Nucleotide-binding</keyword>
<dbReference type="Gene3D" id="1.10.8.60">
    <property type="match status" value="1"/>
</dbReference>
<comment type="caution">
    <text evidence="4">The sequence shown here is derived from an EMBL/GenBank/DDBJ whole genome shotgun (WGS) entry which is preliminary data.</text>
</comment>
<sequence>MDFRNTVIVMTSNLGSQLIQEIAGRGADGEAAYTEMKAAVMAVVQAHFRPEFINRLDEIVVFRPLEKRRFAPIARIQITHLEKRLAERQLSLRISDRALDLLANIGFDPVFGARPLKRAVQQQLENPLARAILQGQFQPGDTIVVDAGGGEIGFKREAGAAA</sequence>
<dbReference type="FunFam" id="1.10.8.60:FF:000017">
    <property type="entry name" value="ATP-dependent chaperone ClpB"/>
    <property type="match status" value="1"/>
</dbReference>
<dbReference type="InterPro" id="IPR050130">
    <property type="entry name" value="ClpA_ClpB"/>
</dbReference>
<name>T0ZTQ7_9ZZZZ</name>
<gene>
    <name evidence="4" type="ORF">B1A_12995</name>
</gene>
<dbReference type="GO" id="GO:0005524">
    <property type="term" value="F:ATP binding"/>
    <property type="evidence" value="ECO:0007669"/>
    <property type="project" value="UniProtKB-KW"/>
</dbReference>
<accession>T0ZTQ7</accession>
<protein>
    <submittedName>
        <fullName evidence="4">Protein disaggregation chaperone</fullName>
    </submittedName>
</protein>
<dbReference type="AlphaFoldDB" id="T0ZTQ7"/>
<evidence type="ECO:0000256" key="2">
    <source>
        <dbReference type="ARBA" id="ARBA00022840"/>
    </source>
</evidence>
<dbReference type="SUPFAM" id="SSF52540">
    <property type="entry name" value="P-loop containing nucleoside triphosphate hydrolases"/>
    <property type="match status" value="1"/>
</dbReference>
<reference evidence="4" key="1">
    <citation type="submission" date="2013-08" db="EMBL/GenBank/DDBJ databases">
        <authorList>
            <person name="Mendez C."/>
            <person name="Richter M."/>
            <person name="Ferrer M."/>
            <person name="Sanchez J."/>
        </authorList>
    </citation>
    <scope>NUCLEOTIDE SEQUENCE</scope>
</reference>
<dbReference type="GO" id="GO:0016887">
    <property type="term" value="F:ATP hydrolysis activity"/>
    <property type="evidence" value="ECO:0007669"/>
    <property type="project" value="InterPro"/>
</dbReference>
<organism evidence="4">
    <name type="scientific">mine drainage metagenome</name>
    <dbReference type="NCBI Taxonomy" id="410659"/>
    <lineage>
        <taxon>unclassified sequences</taxon>
        <taxon>metagenomes</taxon>
        <taxon>ecological metagenomes</taxon>
    </lineage>
</organism>
<proteinExistence type="predicted"/>
<evidence type="ECO:0000313" key="4">
    <source>
        <dbReference type="EMBL" id="EQD51621.1"/>
    </source>
</evidence>
<dbReference type="GO" id="GO:0005737">
    <property type="term" value="C:cytoplasm"/>
    <property type="evidence" value="ECO:0007669"/>
    <property type="project" value="TreeGrafter"/>
</dbReference>
<feature type="domain" description="Clp ATPase C-terminal" evidence="3">
    <location>
        <begin position="65"/>
        <end position="154"/>
    </location>
</feature>
<dbReference type="GO" id="GO:0034605">
    <property type="term" value="P:cellular response to heat"/>
    <property type="evidence" value="ECO:0007669"/>
    <property type="project" value="TreeGrafter"/>
</dbReference>
<keyword evidence="2" id="KW-0067">ATP-binding</keyword>
<evidence type="ECO:0000256" key="1">
    <source>
        <dbReference type="ARBA" id="ARBA00022741"/>
    </source>
</evidence>
<dbReference type="Pfam" id="PF07724">
    <property type="entry name" value="AAA_2"/>
    <property type="match status" value="1"/>
</dbReference>
<evidence type="ECO:0000259" key="3">
    <source>
        <dbReference type="SMART" id="SM01086"/>
    </source>
</evidence>
<reference evidence="4" key="2">
    <citation type="journal article" date="2014" name="ISME J.">
        <title>Microbial stratification in low pH oxic and suboxic macroscopic growths along an acid mine drainage.</title>
        <authorList>
            <person name="Mendez-Garcia C."/>
            <person name="Mesa V."/>
            <person name="Sprenger R.R."/>
            <person name="Richter M."/>
            <person name="Diez M.S."/>
            <person name="Solano J."/>
            <person name="Bargiela R."/>
            <person name="Golyshina O.V."/>
            <person name="Manteca A."/>
            <person name="Ramos J.L."/>
            <person name="Gallego J.R."/>
            <person name="Llorente I."/>
            <person name="Martins Dos Santos V.A."/>
            <person name="Jensen O.N."/>
            <person name="Pelaez A.I."/>
            <person name="Sanchez J."/>
            <person name="Ferrer M."/>
        </authorList>
    </citation>
    <scope>NUCLEOTIDE SEQUENCE</scope>
</reference>
<dbReference type="InterPro" id="IPR003959">
    <property type="entry name" value="ATPase_AAA_core"/>
</dbReference>
<dbReference type="Pfam" id="PF10431">
    <property type="entry name" value="ClpB_D2-small"/>
    <property type="match status" value="1"/>
</dbReference>
<dbReference type="PANTHER" id="PTHR11638:SF18">
    <property type="entry name" value="HEAT SHOCK PROTEIN 104"/>
    <property type="match status" value="1"/>
</dbReference>
<dbReference type="PANTHER" id="PTHR11638">
    <property type="entry name" value="ATP-DEPENDENT CLP PROTEASE"/>
    <property type="match status" value="1"/>
</dbReference>
<dbReference type="SMART" id="SM01086">
    <property type="entry name" value="ClpB_D2-small"/>
    <property type="match status" value="1"/>
</dbReference>
<dbReference type="EMBL" id="AUZX01009483">
    <property type="protein sequence ID" value="EQD51621.1"/>
    <property type="molecule type" value="Genomic_DNA"/>
</dbReference>
<dbReference type="InterPro" id="IPR027417">
    <property type="entry name" value="P-loop_NTPase"/>
</dbReference>
<dbReference type="Gene3D" id="3.40.50.300">
    <property type="entry name" value="P-loop containing nucleotide triphosphate hydrolases"/>
    <property type="match status" value="1"/>
</dbReference>
<dbReference type="InterPro" id="IPR019489">
    <property type="entry name" value="Clp_ATPase_C"/>
</dbReference>